<dbReference type="EMBL" id="BAABRL010000002">
    <property type="protein sequence ID" value="GAA5494772.1"/>
    <property type="molecule type" value="Genomic_DNA"/>
</dbReference>
<gene>
    <name evidence="2" type="ORF">Rhal01_00936</name>
</gene>
<comment type="caution">
    <text evidence="2">The sequence shown here is derived from an EMBL/GenBank/DDBJ whole genome shotgun (WGS) entry which is preliminary data.</text>
</comment>
<evidence type="ECO:0008006" key="4">
    <source>
        <dbReference type="Google" id="ProtNLM"/>
    </source>
</evidence>
<evidence type="ECO:0000256" key="1">
    <source>
        <dbReference type="SAM" id="SignalP"/>
    </source>
</evidence>
<reference evidence="2 3" key="1">
    <citation type="submission" date="2024-02" db="EMBL/GenBank/DDBJ databases">
        <title>Rubritalea halochordaticola NBRC 107102.</title>
        <authorList>
            <person name="Ichikawa N."/>
            <person name="Katano-Makiyama Y."/>
            <person name="Hidaka K."/>
        </authorList>
    </citation>
    <scope>NUCLEOTIDE SEQUENCE [LARGE SCALE GENOMIC DNA]</scope>
    <source>
        <strain evidence="2 3">NBRC 107102</strain>
    </source>
</reference>
<keyword evidence="1" id="KW-0732">Signal</keyword>
<feature type="signal peptide" evidence="1">
    <location>
        <begin position="1"/>
        <end position="25"/>
    </location>
</feature>
<dbReference type="Gene3D" id="3.40.50.1820">
    <property type="entry name" value="alpha/beta hydrolase"/>
    <property type="match status" value="1"/>
</dbReference>
<dbReference type="RefSeq" id="WP_346187666.1">
    <property type="nucleotide sequence ID" value="NZ_BAABRL010000002.1"/>
</dbReference>
<name>A0ABP9UWM2_9BACT</name>
<sequence>MKKFAFSLTLLYLSTLFALSGEAIIKDTEGKDCYVYTPETIKADKTYWLVVGVHALNGNGKRACGVSSWAKRLDCIVIGPTFDKGYQAGNGEHARKVVQLHKELSKQYKLHDKIFMHGYSAGAQFAHRFTFQEPTLVGGLSAHSAGSWATGGPWAEINRRAKDIPFALSCGEKDTVKSFPQAPMTRLEWFLKFSKELKKKRFSKLTTQVIPNAKHRQVKACLEMAEACFKEAQKTFPVK</sequence>
<accession>A0ABP9UWM2</accession>
<dbReference type="SUPFAM" id="SSF53474">
    <property type="entry name" value="alpha/beta-Hydrolases"/>
    <property type="match status" value="1"/>
</dbReference>
<feature type="chain" id="PRO_5046297271" description="Alpha/beta hydrolase" evidence="1">
    <location>
        <begin position="26"/>
        <end position="239"/>
    </location>
</feature>
<keyword evidence="3" id="KW-1185">Reference proteome</keyword>
<evidence type="ECO:0000313" key="3">
    <source>
        <dbReference type="Proteomes" id="UP001424741"/>
    </source>
</evidence>
<organism evidence="2 3">
    <name type="scientific">Rubritalea halochordaticola</name>
    <dbReference type="NCBI Taxonomy" id="714537"/>
    <lineage>
        <taxon>Bacteria</taxon>
        <taxon>Pseudomonadati</taxon>
        <taxon>Verrucomicrobiota</taxon>
        <taxon>Verrucomicrobiia</taxon>
        <taxon>Verrucomicrobiales</taxon>
        <taxon>Rubritaleaceae</taxon>
        <taxon>Rubritalea</taxon>
    </lineage>
</organism>
<dbReference type="Proteomes" id="UP001424741">
    <property type="component" value="Unassembled WGS sequence"/>
</dbReference>
<protein>
    <recommendedName>
        <fullName evidence="4">Alpha/beta hydrolase</fullName>
    </recommendedName>
</protein>
<dbReference type="InterPro" id="IPR029058">
    <property type="entry name" value="AB_hydrolase_fold"/>
</dbReference>
<proteinExistence type="predicted"/>
<evidence type="ECO:0000313" key="2">
    <source>
        <dbReference type="EMBL" id="GAA5494772.1"/>
    </source>
</evidence>